<evidence type="ECO:0000313" key="4">
    <source>
        <dbReference type="EMBL" id="KAK7502589.1"/>
    </source>
</evidence>
<dbReference type="PANTHER" id="PTHR10098">
    <property type="entry name" value="RAPSYN-RELATED"/>
    <property type="match status" value="1"/>
</dbReference>
<dbReference type="InterPro" id="IPR011990">
    <property type="entry name" value="TPR-like_helical_dom_sf"/>
</dbReference>
<feature type="compositionally biased region" description="Polar residues" evidence="2">
    <location>
        <begin position="706"/>
        <end position="721"/>
    </location>
</feature>
<proteinExistence type="predicted"/>
<feature type="domain" description="CHAT" evidence="3">
    <location>
        <begin position="976"/>
        <end position="1186"/>
    </location>
</feature>
<name>A0ABD0LSQ8_9CAEN</name>
<dbReference type="Pfam" id="PF12770">
    <property type="entry name" value="CHAT"/>
    <property type="match status" value="2"/>
</dbReference>
<sequence>MDRLAMFSSPHFGTYSLPSLAEGSEPISEAEEINEVKSLHDRGVRAAKINDFTGALKYYNEALEIDDKDTSVLHARSLAFLQMGNFTAALQDAESIITIKPQSSQGYLLQGLAYQHMRQFKDAVNSLLTALDLDPDNADKLTNHIASAVIKSCGISRDVAKTLKAMDAYNKLSEVGVMLYQAGRFEMCVQILEAAQRFQTNQKGIVMRVLLTLANAQSKLGNQQQAIGLYQECLTLAMATHEQVYQTKSLVNIATLHLESGDTHQAIVHYRKLLCLEAELLEEAGSPEAMPDFWTKELQCGLHLNLSIAYKTIGNMSSAIVHAHRYVRLAEKFGLDKRSQAESYHNTGMLNEILGDLPAALECYEKYLEMSEQNSDKRGVAQAYGCLGGVHAGLSNWQTAISYHEQHITIATEMGDPRLLAMANEMLGDTYMLQGDYEKAVKQYEMVANACSRSDHRTKAMALCKLGQAYRTLGRSQYSLFFFEQACTLADDFDFADVCLMAEYHQACILCSSTQLSEIEQAQKAFSKLIPFFEKKIAEHEEENSHCPKEYHTQLSECYDGMLTVLAKLGDKEECLQYAEAHRKRSVTQLPNYHVTCAGATHYHDMHREVWGMERMHRVVSQQNSTVIFYSLLEHALLMWVLQPGAGLVRFYTGRASKDLSMRQQVTKLLDELLRNRNQPDNLTKCESRALPLRDFHLDHIRKQNARQNQVPKSDQSTQETAPEKEAQSAGRKNPQRQLYEILLAPVEDILMKIEDPQHLVIVPDKELHHCPFAALQDWRGNLLGKRFCLSYIPCLLLLDRVVQNEQAALRLRDDLEFDRTQSRKGGLRKLISQALMPGVNSNPMLASPVDNYSLVSPEITHLNLKSVSNPRLLTSGALNTPTKPTSRQALSRETTFLSTTSHSPVLERRGLSPPFSNLPDIVENVSVVDSFHPVGSPSPPSKMLSSHTYSTLTTRTWTGTDITSSTQVVTTFQQLSDRDKCVIFGAPTLPESVEIHGRPWKAGKELVVAQHELKKVGEVLDAAPIVGKEATKQRLLKEIQEASIIHIATYACLEEGMLLVTPDPDQAEEETDKKSHLVTVEDILTCHLRAQLVVVNGGFSPVRNSFIDSQYRLPSVFLAAGAQSVLVCQWQVPDIAMEKFFFTFYKSLYKEPKISSALSVAVESLQKDDRFKSVWVWGAFALIGRDTQLNTKELQHAMLDQSIDRAEKELEEDSVQEILNLKSAIPHVPSRAENFEKLQHFFVELLRHHHQQPRVIPALIDMLDASLKRLHTEENNRVTAQLATEVSGSLAAIQLLKRLGFHFQAKGGQLTAPYIVFPHWNTDDLLIPTYDALRALADLALDKGCVQALCNCLPLTQANISLMIDLLSITKHATEVQLKVSDLSVKPLWQTTHIRELLLAVGLHQIGLLLSFNTMPHNKQLLTSMLQLLLAVSCHKSPVLLYRLDVNLLGRESVSKSSLGSSGEQSKLPSLTPLILPRNQLRMSTPWLSSAEQPDEMMEKMKLAKSKSDLAETYQKHLERAKTWHQTSVVAQANESLEEFGRAKTSPSRVKVLAGSTASQQRLPVKRDPILVLRDIDQRRDYAHHILKERIEDIGGRHRDNVMKLFLPYIKT</sequence>
<feature type="region of interest" description="Disordered" evidence="2">
    <location>
        <begin position="704"/>
        <end position="734"/>
    </location>
</feature>
<feature type="repeat" description="TPR" evidence="1">
    <location>
        <begin position="104"/>
        <end position="137"/>
    </location>
</feature>
<dbReference type="Pfam" id="PF13424">
    <property type="entry name" value="TPR_12"/>
    <property type="match status" value="1"/>
</dbReference>
<evidence type="ECO:0000259" key="3">
    <source>
        <dbReference type="Pfam" id="PF12770"/>
    </source>
</evidence>
<gene>
    <name evidence="4" type="ORF">BaRGS_00006164</name>
</gene>
<dbReference type="SUPFAM" id="SSF48452">
    <property type="entry name" value="TPR-like"/>
    <property type="match status" value="2"/>
</dbReference>
<dbReference type="InterPro" id="IPR024983">
    <property type="entry name" value="CHAT_dom"/>
</dbReference>
<dbReference type="Pfam" id="PF13181">
    <property type="entry name" value="TPR_8"/>
    <property type="match status" value="2"/>
</dbReference>
<comment type="caution">
    <text evidence="4">The sequence shown here is derived from an EMBL/GenBank/DDBJ whole genome shotgun (WGS) entry which is preliminary data.</text>
</comment>
<dbReference type="Gene3D" id="1.25.40.10">
    <property type="entry name" value="Tetratricopeptide repeat domain"/>
    <property type="match status" value="4"/>
</dbReference>
<dbReference type="InterPro" id="IPR019734">
    <property type="entry name" value="TPR_rpt"/>
</dbReference>
<dbReference type="PANTHER" id="PTHR10098:SF108">
    <property type="entry name" value="TETRATRICOPEPTIDE REPEAT PROTEIN 28"/>
    <property type="match status" value="1"/>
</dbReference>
<keyword evidence="5" id="KW-1185">Reference proteome</keyword>
<dbReference type="Proteomes" id="UP001519460">
    <property type="component" value="Unassembled WGS sequence"/>
</dbReference>
<dbReference type="SMART" id="SM00028">
    <property type="entry name" value="TPR"/>
    <property type="match status" value="11"/>
</dbReference>
<feature type="repeat" description="TPR" evidence="1">
    <location>
        <begin position="36"/>
        <end position="69"/>
    </location>
</feature>
<protein>
    <recommendedName>
        <fullName evidence="3">CHAT domain-containing protein</fullName>
    </recommendedName>
</protein>
<dbReference type="PROSITE" id="PS50005">
    <property type="entry name" value="TPR"/>
    <property type="match status" value="3"/>
</dbReference>
<feature type="repeat" description="TPR" evidence="1">
    <location>
        <begin position="341"/>
        <end position="374"/>
    </location>
</feature>
<reference evidence="4 5" key="1">
    <citation type="journal article" date="2023" name="Sci. Data">
        <title>Genome assembly of the Korean intertidal mud-creeper Batillaria attramentaria.</title>
        <authorList>
            <person name="Patra A.K."/>
            <person name="Ho P.T."/>
            <person name="Jun S."/>
            <person name="Lee S.J."/>
            <person name="Kim Y."/>
            <person name="Won Y.J."/>
        </authorList>
    </citation>
    <scope>NUCLEOTIDE SEQUENCE [LARGE SCALE GENOMIC DNA]</scope>
    <source>
        <strain evidence="4">Wonlab-2016</strain>
    </source>
</reference>
<evidence type="ECO:0000256" key="2">
    <source>
        <dbReference type="SAM" id="MobiDB-lite"/>
    </source>
</evidence>
<evidence type="ECO:0000256" key="1">
    <source>
        <dbReference type="PROSITE-ProRule" id="PRU00339"/>
    </source>
</evidence>
<keyword evidence="1" id="KW-0802">TPR repeat</keyword>
<dbReference type="EMBL" id="JACVVK020000025">
    <property type="protein sequence ID" value="KAK7502589.1"/>
    <property type="molecule type" value="Genomic_DNA"/>
</dbReference>
<accession>A0ABD0LSQ8</accession>
<evidence type="ECO:0000313" key="5">
    <source>
        <dbReference type="Proteomes" id="UP001519460"/>
    </source>
</evidence>
<feature type="domain" description="CHAT" evidence="3">
    <location>
        <begin position="735"/>
        <end position="801"/>
    </location>
</feature>
<organism evidence="4 5">
    <name type="scientific">Batillaria attramentaria</name>
    <dbReference type="NCBI Taxonomy" id="370345"/>
    <lineage>
        <taxon>Eukaryota</taxon>
        <taxon>Metazoa</taxon>
        <taxon>Spiralia</taxon>
        <taxon>Lophotrochozoa</taxon>
        <taxon>Mollusca</taxon>
        <taxon>Gastropoda</taxon>
        <taxon>Caenogastropoda</taxon>
        <taxon>Sorbeoconcha</taxon>
        <taxon>Cerithioidea</taxon>
        <taxon>Batillariidae</taxon>
        <taxon>Batillaria</taxon>
    </lineage>
</organism>